<evidence type="ECO:0000256" key="1">
    <source>
        <dbReference type="ARBA" id="ARBA00004651"/>
    </source>
</evidence>
<sequence length="356" mass="39375">MNTNDPSTTSSFRNKVLCFLAALLLAILTIFAVFKGGGISVGELASSIRDASPPCLILSVSGMFGFIFFEGAALTVIVRSLGYPTKHQRGFVYSAADIYFSAITPSASGGQPASAFFMIRDGIPATAVMAALLLNLIMYTMAVITFGLFALILYPEIFLHFSPLCKVFILIGIITLTALALGFYLLMRKQQLLQKLALGMASLLDRLHCHRLARRIRHKLDDALEEYRQCVDLIFGKRKMLLQVYLLNLLQRLSQLLVTVFTFLAMHGNPARLIKLFATQIYVVLGSNSMPVPGAMGVADYLMINGYMELMTKEQAYRLEILSRGLSFYTCMILSMIVTGIGYLLLKKNTRGNNKT</sequence>
<dbReference type="PANTHER" id="PTHR39087">
    <property type="entry name" value="UPF0104 MEMBRANE PROTEIN MJ1595"/>
    <property type="match status" value="1"/>
</dbReference>
<keyword evidence="2" id="KW-1003">Cell membrane</keyword>
<feature type="transmembrane region" description="Helical" evidence="6">
    <location>
        <begin position="167"/>
        <end position="186"/>
    </location>
</feature>
<keyword evidence="4 6" id="KW-1133">Transmembrane helix</keyword>
<keyword evidence="8" id="KW-1185">Reference proteome</keyword>
<keyword evidence="6" id="KW-0046">Antibiotic resistance</keyword>
<feature type="transmembrane region" description="Helical" evidence="6">
    <location>
        <begin position="131"/>
        <end position="155"/>
    </location>
</feature>
<gene>
    <name evidence="6" type="primary">mprF</name>
    <name evidence="7" type="ORF">H8716_06190</name>
</gene>
<comment type="caution">
    <text evidence="7">The sequence shown here is derived from an EMBL/GenBank/DDBJ whole genome shotgun (WGS) entry which is preliminary data.</text>
</comment>
<keyword evidence="3 6" id="KW-0812">Transmembrane</keyword>
<keyword evidence="6" id="KW-0443">Lipid metabolism</keyword>
<dbReference type="Pfam" id="PF03706">
    <property type="entry name" value="LPG_synthase_TM"/>
    <property type="match status" value="1"/>
</dbReference>
<comment type="similarity">
    <text evidence="6">Belongs to the LPG synthase family.</text>
</comment>
<feature type="transmembrane region" description="Helical" evidence="6">
    <location>
        <begin position="12"/>
        <end position="34"/>
    </location>
</feature>
<accession>A0ABR7N8E0</accession>
<keyword evidence="5 6" id="KW-0472">Membrane</keyword>
<organism evidence="7 8">
    <name type="scientific">Jingyaoa shaoxingensis</name>
    <dbReference type="NCBI Taxonomy" id="2763671"/>
    <lineage>
        <taxon>Bacteria</taxon>
        <taxon>Bacillati</taxon>
        <taxon>Bacillota</taxon>
        <taxon>Clostridia</taxon>
        <taxon>Lachnospirales</taxon>
        <taxon>Lachnospiraceae</taxon>
        <taxon>Jingyaoa</taxon>
    </lineage>
</organism>
<evidence type="ECO:0000256" key="3">
    <source>
        <dbReference type="ARBA" id="ARBA00022692"/>
    </source>
</evidence>
<dbReference type="InterPro" id="IPR022791">
    <property type="entry name" value="L-PG_synthase/AglD"/>
</dbReference>
<dbReference type="PANTHER" id="PTHR39087:SF2">
    <property type="entry name" value="UPF0104 MEMBRANE PROTEIN MJ1595"/>
    <property type="match status" value="1"/>
</dbReference>
<evidence type="ECO:0000313" key="8">
    <source>
        <dbReference type="Proteomes" id="UP000657421"/>
    </source>
</evidence>
<evidence type="ECO:0000256" key="4">
    <source>
        <dbReference type="ARBA" id="ARBA00022989"/>
    </source>
</evidence>
<feature type="transmembrane region" description="Helical" evidence="6">
    <location>
        <begin position="326"/>
        <end position="346"/>
    </location>
</feature>
<evidence type="ECO:0000313" key="7">
    <source>
        <dbReference type="EMBL" id="MBC8572675.1"/>
    </source>
</evidence>
<evidence type="ECO:0000256" key="6">
    <source>
        <dbReference type="RuleBase" id="RU363042"/>
    </source>
</evidence>
<evidence type="ECO:0000256" key="2">
    <source>
        <dbReference type="ARBA" id="ARBA00022475"/>
    </source>
</evidence>
<feature type="transmembrane region" description="Helical" evidence="6">
    <location>
        <begin position="55"/>
        <end position="78"/>
    </location>
</feature>
<comment type="subcellular location">
    <subcellularLocation>
        <location evidence="1 6">Cell membrane</location>
        <topology evidence="1 6">Multi-pass membrane protein</topology>
    </subcellularLocation>
</comment>
<evidence type="ECO:0000256" key="5">
    <source>
        <dbReference type="ARBA" id="ARBA00023136"/>
    </source>
</evidence>
<name>A0ABR7N8E0_9FIRM</name>
<dbReference type="EMBL" id="JACRSZ010000004">
    <property type="protein sequence ID" value="MBC8572675.1"/>
    <property type="molecule type" value="Genomic_DNA"/>
</dbReference>
<proteinExistence type="inferred from homology"/>
<dbReference type="NCBIfam" id="TIGR00374">
    <property type="entry name" value="flippase-like domain"/>
    <property type="match status" value="1"/>
</dbReference>
<keyword evidence="6" id="KW-0808">Transferase</keyword>
<comment type="catalytic activity">
    <reaction evidence="6">
        <text>L-lysyl-tRNA(Lys) + a 1,2-diacyl-sn-glycero-3-phospho-(1'-sn-glycerol) = a 1,2-diacyl-sn-glycero-3-phospho-1'-(3'-O-L-lysyl)-sn-glycerol + tRNA(Lys)</text>
        <dbReference type="Rhea" id="RHEA:10668"/>
        <dbReference type="Rhea" id="RHEA-COMP:9696"/>
        <dbReference type="Rhea" id="RHEA-COMP:9697"/>
        <dbReference type="ChEBI" id="CHEBI:64716"/>
        <dbReference type="ChEBI" id="CHEBI:75792"/>
        <dbReference type="ChEBI" id="CHEBI:78442"/>
        <dbReference type="ChEBI" id="CHEBI:78529"/>
        <dbReference type="EC" id="2.3.2.3"/>
    </reaction>
</comment>
<comment type="function">
    <text evidence="6">Catalyzes the transfer of a lysyl group from L-lysyl-tRNA(Lys) to membrane-bound phosphatidylglycerol (PG), which produces lysylphosphatidylglycerol (LPG), a major component of the bacterial membrane with a positive net charge. LPG synthesis contributes to bacterial virulence as it is involved in the resistance mechanism against cationic antimicrobial peptides (CAMP) produces by the host's immune system (defensins, cathelicidins) and by the competing microorganisms.</text>
</comment>
<dbReference type="Proteomes" id="UP000657421">
    <property type="component" value="Unassembled WGS sequence"/>
</dbReference>
<protein>
    <recommendedName>
        <fullName evidence="6">Phosphatidylglycerol lysyltransferase</fullName>
        <ecNumber evidence="6">2.3.2.3</ecNumber>
    </recommendedName>
    <alternativeName>
        <fullName evidence="6">Lysylphosphatidylglycerol synthase</fullName>
    </alternativeName>
</protein>
<dbReference type="RefSeq" id="WP_249307701.1">
    <property type="nucleotide sequence ID" value="NZ_JACRSZ010000004.1"/>
</dbReference>
<dbReference type="EC" id="2.3.2.3" evidence="6"/>
<reference evidence="7 8" key="1">
    <citation type="submission" date="2020-08" db="EMBL/GenBank/DDBJ databases">
        <title>Genome public.</title>
        <authorList>
            <person name="Liu C."/>
            <person name="Sun Q."/>
        </authorList>
    </citation>
    <scope>NUCLEOTIDE SEQUENCE [LARGE SCALE GENOMIC DNA]</scope>
    <source>
        <strain evidence="7 8">NSJ-46</strain>
    </source>
</reference>